<dbReference type="InterPro" id="IPR029058">
    <property type="entry name" value="AB_hydrolase_fold"/>
</dbReference>
<dbReference type="SUPFAM" id="SSF53474">
    <property type="entry name" value="alpha/beta-Hydrolases"/>
    <property type="match status" value="1"/>
</dbReference>
<dbReference type="PANTHER" id="PTHR12277">
    <property type="entry name" value="ALPHA/BETA HYDROLASE DOMAIN-CONTAINING PROTEIN"/>
    <property type="match status" value="1"/>
</dbReference>
<dbReference type="EMBL" id="JAAONZ010000002">
    <property type="protein sequence ID" value="NHO64546.1"/>
    <property type="molecule type" value="Genomic_DNA"/>
</dbReference>
<accession>A0A9E5JSF1</accession>
<evidence type="ECO:0000259" key="1">
    <source>
        <dbReference type="Pfam" id="PF12146"/>
    </source>
</evidence>
<sequence>MPISLCRVCLIAFVVVVTGCTRMMFSPSDEWVETPDQLGYDYEEKLIRSENGQLISAWLLPQRQSQRNKPKGAVLFFHGKADNISTHLSNVNWLADEGYDVLMVDYRGFGRSHGQAGLSSSLVDIRYSTLWFLDKYSGATPKYLLGQDYGASMAGYVMATNERLLKPFSAVILDSGFGSYRNLSAEKLDDHWLTDLVKTPVLQTIPSEYDLIDYIENISPTPLLIVHGTEDTVVPYRYGEALFEQAKEPKQFLSYKGEHIAAYDDVKNRQVLLQFLNQHQHTQISQQ</sequence>
<dbReference type="Proteomes" id="UP000787472">
    <property type="component" value="Unassembled WGS sequence"/>
</dbReference>
<dbReference type="AlphaFoldDB" id="A0A9E5JSF1"/>
<evidence type="ECO:0000313" key="3">
    <source>
        <dbReference type="Proteomes" id="UP000787472"/>
    </source>
</evidence>
<organism evidence="2 3">
    <name type="scientific">Pseudomaricurvus hydrocarbonicus</name>
    <dbReference type="NCBI Taxonomy" id="1470433"/>
    <lineage>
        <taxon>Bacteria</taxon>
        <taxon>Pseudomonadati</taxon>
        <taxon>Pseudomonadota</taxon>
        <taxon>Gammaproteobacteria</taxon>
        <taxon>Cellvibrionales</taxon>
        <taxon>Cellvibrionaceae</taxon>
        <taxon>Pseudomaricurvus</taxon>
    </lineage>
</organism>
<keyword evidence="2" id="KW-0378">Hydrolase</keyword>
<dbReference type="Gene3D" id="3.40.50.1820">
    <property type="entry name" value="alpha/beta hydrolase"/>
    <property type="match status" value="1"/>
</dbReference>
<name>A0A9E5JSF1_9GAMM</name>
<proteinExistence type="predicted"/>
<dbReference type="PANTHER" id="PTHR12277:SF81">
    <property type="entry name" value="PROTEIN ABHD13"/>
    <property type="match status" value="1"/>
</dbReference>
<dbReference type="RefSeq" id="WP_167181694.1">
    <property type="nucleotide sequence ID" value="NZ_JAAONZ010000002.1"/>
</dbReference>
<gene>
    <name evidence="2" type="ORF">G8770_03165</name>
</gene>
<comment type="caution">
    <text evidence="2">The sequence shown here is derived from an EMBL/GenBank/DDBJ whole genome shotgun (WGS) entry which is preliminary data.</text>
</comment>
<evidence type="ECO:0000313" key="2">
    <source>
        <dbReference type="EMBL" id="NHO64546.1"/>
    </source>
</evidence>
<protein>
    <submittedName>
        <fullName evidence="2">Alpha/beta hydrolase</fullName>
    </submittedName>
</protein>
<dbReference type="PROSITE" id="PS51257">
    <property type="entry name" value="PROKAR_LIPOPROTEIN"/>
    <property type="match status" value="1"/>
</dbReference>
<reference evidence="2" key="1">
    <citation type="submission" date="2020-03" db="EMBL/GenBank/DDBJ databases">
        <authorList>
            <person name="Guo F."/>
        </authorList>
    </citation>
    <scope>NUCLEOTIDE SEQUENCE</scope>
    <source>
        <strain evidence="2">JCM 30134</strain>
    </source>
</reference>
<dbReference type="GO" id="GO:0016787">
    <property type="term" value="F:hydrolase activity"/>
    <property type="evidence" value="ECO:0007669"/>
    <property type="project" value="UniProtKB-KW"/>
</dbReference>
<feature type="domain" description="Serine aminopeptidase S33" evidence="1">
    <location>
        <begin position="69"/>
        <end position="178"/>
    </location>
</feature>
<keyword evidence="3" id="KW-1185">Reference proteome</keyword>
<dbReference type="Pfam" id="PF12146">
    <property type="entry name" value="Hydrolase_4"/>
    <property type="match status" value="1"/>
</dbReference>
<dbReference type="InterPro" id="IPR022742">
    <property type="entry name" value="Hydrolase_4"/>
</dbReference>